<keyword evidence="2" id="KW-1185">Reference proteome</keyword>
<name>A0A2U2HIP1_9BURK</name>
<dbReference type="EMBL" id="PXWF02000244">
    <property type="protein sequence ID" value="PWF46628.1"/>
    <property type="molecule type" value="Genomic_DNA"/>
</dbReference>
<sequence>MTQITLVLPFALPPPELAPDLARALQAPALSALLTRTASHTVTTFHPGARALPHELWLARALGLPAGENCPFAVAAMRGFGLDTGDGTWFIVNPAHIEIARSHLSMNDPRRLHLSEPHARALFESAKPYFDEIDKPLLYGDANTWFMRADAWAELDTASPDAAAGQNVTDWLPSGAVAAEYRKLQNEVQMLWFEHPANLARAALGQPPVNSFWPWAPASQRDAPAKPGALASINCPPWLTAATGRAATTAPQFAAAPGSAQQATQLVVGSLGEAAIAADWSGWLMQMQRLEQELFAPLLAALGRGAVSRIDLVLTRRDAQATFATTKMSQRAFWRRPTLNRLLP</sequence>
<evidence type="ECO:0000313" key="2">
    <source>
        <dbReference type="Proteomes" id="UP000241421"/>
    </source>
</evidence>
<accession>A0A2U2HIP1</accession>
<dbReference type="PIRSF" id="PIRSF015283">
    <property type="entry name" value="Regulatory_RpfE"/>
    <property type="match status" value="1"/>
</dbReference>
<reference evidence="1 2" key="1">
    <citation type="submission" date="2018-04" db="EMBL/GenBank/DDBJ databases">
        <title>Massilia violaceinigra sp. nov., a novel purple-pigmented bacterium isolated from Tianshan glacier, Xinjiang, China.</title>
        <authorList>
            <person name="Wang H."/>
        </authorList>
    </citation>
    <scope>NUCLEOTIDE SEQUENCE [LARGE SCALE GENOMIC DNA]</scope>
    <source>
        <strain evidence="1 2">B448-2</strain>
    </source>
</reference>
<dbReference type="RefSeq" id="WP_106758406.1">
    <property type="nucleotide sequence ID" value="NZ_PXWF02000244.1"/>
</dbReference>
<gene>
    <name evidence="1" type="ORF">C7C56_016180</name>
</gene>
<dbReference type="Proteomes" id="UP000241421">
    <property type="component" value="Unassembled WGS sequence"/>
</dbReference>
<evidence type="ECO:0000313" key="1">
    <source>
        <dbReference type="EMBL" id="PWF46628.1"/>
    </source>
</evidence>
<proteinExistence type="predicted"/>
<comment type="caution">
    <text evidence="1">The sequence shown here is derived from an EMBL/GenBank/DDBJ whole genome shotgun (WGS) entry which is preliminary data.</text>
</comment>
<dbReference type="InterPro" id="IPR016631">
    <property type="entry name" value="Regulatory_RpfE"/>
</dbReference>
<dbReference type="AlphaFoldDB" id="A0A2U2HIP1"/>
<organism evidence="1 2">
    <name type="scientific">Massilia glaciei</name>
    <dbReference type="NCBI Taxonomy" id="1524097"/>
    <lineage>
        <taxon>Bacteria</taxon>
        <taxon>Pseudomonadati</taxon>
        <taxon>Pseudomonadota</taxon>
        <taxon>Betaproteobacteria</taxon>
        <taxon>Burkholderiales</taxon>
        <taxon>Oxalobacteraceae</taxon>
        <taxon>Telluria group</taxon>
        <taxon>Massilia</taxon>
    </lineage>
</organism>
<protein>
    <recommendedName>
        <fullName evidence="3">Phosphoglycerate mutase</fullName>
    </recommendedName>
</protein>
<dbReference type="OrthoDB" id="5295974at2"/>
<evidence type="ECO:0008006" key="3">
    <source>
        <dbReference type="Google" id="ProtNLM"/>
    </source>
</evidence>